<accession>B6K7L7</accession>
<feature type="compositionally biased region" description="Low complexity" evidence="1">
    <location>
        <begin position="357"/>
        <end position="377"/>
    </location>
</feature>
<dbReference type="SMART" id="SM00164">
    <property type="entry name" value="TBC"/>
    <property type="match status" value="1"/>
</dbReference>
<feature type="compositionally biased region" description="Polar residues" evidence="1">
    <location>
        <begin position="451"/>
        <end position="463"/>
    </location>
</feature>
<dbReference type="AlphaFoldDB" id="B6K7L7"/>
<dbReference type="PANTHER" id="PTHR47219:SF20">
    <property type="entry name" value="TBC1 DOMAIN FAMILY MEMBER 2B"/>
    <property type="match status" value="1"/>
</dbReference>
<feature type="compositionally biased region" description="Basic and acidic residues" evidence="1">
    <location>
        <begin position="240"/>
        <end position="251"/>
    </location>
</feature>
<dbReference type="Gene3D" id="1.10.8.270">
    <property type="entry name" value="putative rabgap domain of human tbc1 domain family member 14 like domains"/>
    <property type="match status" value="1"/>
</dbReference>
<feature type="compositionally biased region" description="Polar residues" evidence="1">
    <location>
        <begin position="220"/>
        <end position="239"/>
    </location>
</feature>
<feature type="region of interest" description="Disordered" evidence="1">
    <location>
        <begin position="448"/>
        <end position="477"/>
    </location>
</feature>
<gene>
    <name evidence="3" type="ORF">SJAG_04733</name>
</gene>
<dbReference type="InterPro" id="IPR000195">
    <property type="entry name" value="Rab-GAP-TBC_dom"/>
</dbReference>
<dbReference type="GeneID" id="7051520"/>
<dbReference type="PANTHER" id="PTHR47219">
    <property type="entry name" value="RAB GTPASE-ACTIVATING PROTEIN 1-LIKE"/>
    <property type="match status" value="1"/>
</dbReference>
<evidence type="ECO:0000313" key="3">
    <source>
        <dbReference type="EMBL" id="EEB09521.2"/>
    </source>
</evidence>
<dbReference type="Gene3D" id="1.10.472.80">
    <property type="entry name" value="Ypt/Rab-GAP domain of gyp1p, domain 3"/>
    <property type="match status" value="1"/>
</dbReference>
<feature type="region of interest" description="Disordered" evidence="1">
    <location>
        <begin position="338"/>
        <end position="378"/>
    </location>
</feature>
<dbReference type="FunFam" id="1.10.8.270:FF:000026">
    <property type="entry name" value="TBC (Tre-2/Bub2/Cdc16) domain family"/>
    <property type="match status" value="1"/>
</dbReference>
<dbReference type="PROSITE" id="PS50086">
    <property type="entry name" value="TBC_RABGAP"/>
    <property type="match status" value="1"/>
</dbReference>
<organism evidence="3 4">
    <name type="scientific">Schizosaccharomyces japonicus (strain yFS275 / FY16936)</name>
    <name type="common">Fission yeast</name>
    <dbReference type="NCBI Taxonomy" id="402676"/>
    <lineage>
        <taxon>Eukaryota</taxon>
        <taxon>Fungi</taxon>
        <taxon>Dikarya</taxon>
        <taxon>Ascomycota</taxon>
        <taxon>Taphrinomycotina</taxon>
        <taxon>Schizosaccharomycetes</taxon>
        <taxon>Schizosaccharomycetales</taxon>
        <taxon>Schizosaccharomycetaceae</taxon>
        <taxon>Schizosaccharomyces</taxon>
    </lineage>
</organism>
<feature type="region of interest" description="Disordered" evidence="1">
    <location>
        <begin position="217"/>
        <end position="259"/>
    </location>
</feature>
<dbReference type="InterPro" id="IPR050302">
    <property type="entry name" value="Rab_GAP_TBC_domain"/>
</dbReference>
<feature type="domain" description="Rab-GAP TBC" evidence="2">
    <location>
        <begin position="566"/>
        <end position="756"/>
    </location>
</feature>
<evidence type="ECO:0000259" key="2">
    <source>
        <dbReference type="PROSITE" id="PS50086"/>
    </source>
</evidence>
<sequence>MLHNGFNRNRPITAENDVLQGRNNPIMNEDDTCKTGSATSLVPAENRLQWSSDDEQSCDCNSFDREETLKNHQHEFSVDKKAISRCQVSSPFSKKAPLFYEDESEQPHSIPGSIHKLSDESLQRLIDKLGTIQLVRQLGKDVAERDAVISDIKYYYESREEMYRNILREHGLDPVLASIKHAQANDTPGEMRSKRVEVWSPYMHSLRHRLHRAMSDELVTASSDSDSPATPLVTSQRNDQTIDDHESEGNIKTKSAAPATAVVPASAAGFIRQLNSSSPCNDTAMFPCSGNAQKESQKKPTFLSQLKFVKQQTSNVRTSPVAPSALPAPQFWSNEFLSSSTSNAKTPDGEVPVTNTSLLASSCPSPSPSPKSSSRPLHASIHRRGTSVYAHNFHNSAVPNFLADSSIVEMDTMVPKDFQPPTMRLEWANSPCDKGPFLDEYGFLLDRNEDNSSSQNESRNTSKSHNKREPISSLDIDDHAATTSQSAGLSNLASSTLIRAQREFDRNLLLQESLCSKWNEFFCKLYSKLNLTYEKSNGLLGISHIASHGKNGGRRWKVFRKLVLHGVPMPFRSKVWMECSGANQLYVPGYYQELLQRSMKEGANESVDQINMDIRRTMAGNVFFGGNGPGVPKLRSVLLAYSVHNQQVGYCQGMNVITGFLLLLYASEEDAFYVLMSIVERMLPPDYFSSNLLGSRADQLILKELVKELLPKLHQHLEQLSVDLEANTIKWFLSLYTDTLPARLAFRVLDVFFCDGSVTLFRVALHILKTLQQQLLQCTSSSSVYVLLGNLMQYPFNNESFVEQSSIIWASGIQSNDIARRRAAAVQSLMCDTRDIDD</sequence>
<evidence type="ECO:0000313" key="4">
    <source>
        <dbReference type="Proteomes" id="UP000001744"/>
    </source>
</evidence>
<dbReference type="OrthoDB" id="294251at2759"/>
<protein>
    <submittedName>
        <fullName evidence="3">GTPase activating protein</fullName>
    </submittedName>
</protein>
<dbReference type="VEuPathDB" id="FungiDB:SJAG_04733"/>
<dbReference type="HOGENOM" id="CLU_365307_0_0_1"/>
<keyword evidence="4" id="KW-1185">Reference proteome</keyword>
<reference evidence="3 4" key="1">
    <citation type="journal article" date="2011" name="Science">
        <title>Comparative functional genomics of the fission yeasts.</title>
        <authorList>
            <person name="Rhind N."/>
            <person name="Chen Z."/>
            <person name="Yassour M."/>
            <person name="Thompson D.A."/>
            <person name="Haas B.J."/>
            <person name="Habib N."/>
            <person name="Wapinski I."/>
            <person name="Roy S."/>
            <person name="Lin M.F."/>
            <person name="Heiman D.I."/>
            <person name="Young S.K."/>
            <person name="Furuya K."/>
            <person name="Guo Y."/>
            <person name="Pidoux A."/>
            <person name="Chen H.M."/>
            <person name="Robbertse B."/>
            <person name="Goldberg J.M."/>
            <person name="Aoki K."/>
            <person name="Bayne E.H."/>
            <person name="Berlin A.M."/>
            <person name="Desjardins C.A."/>
            <person name="Dobbs E."/>
            <person name="Dukaj L."/>
            <person name="Fan L."/>
            <person name="FitzGerald M.G."/>
            <person name="French C."/>
            <person name="Gujja S."/>
            <person name="Hansen K."/>
            <person name="Keifenheim D."/>
            <person name="Levin J.Z."/>
            <person name="Mosher R.A."/>
            <person name="Mueller C.A."/>
            <person name="Pfiffner J."/>
            <person name="Priest M."/>
            <person name="Russ C."/>
            <person name="Smialowska A."/>
            <person name="Swoboda P."/>
            <person name="Sykes S.M."/>
            <person name="Vaughn M."/>
            <person name="Vengrova S."/>
            <person name="Yoder R."/>
            <person name="Zeng Q."/>
            <person name="Allshire R."/>
            <person name="Baulcombe D."/>
            <person name="Birren B.W."/>
            <person name="Brown W."/>
            <person name="Ekwall K."/>
            <person name="Kellis M."/>
            <person name="Leatherwood J."/>
            <person name="Levin H."/>
            <person name="Margalit H."/>
            <person name="Martienssen R."/>
            <person name="Nieduszynski C.A."/>
            <person name="Spatafora J.W."/>
            <person name="Friedman N."/>
            <person name="Dalgaard J.Z."/>
            <person name="Baumann P."/>
            <person name="Niki H."/>
            <person name="Regev A."/>
            <person name="Nusbaum C."/>
        </authorList>
    </citation>
    <scope>NUCLEOTIDE SEQUENCE [LARGE SCALE GENOMIC DNA]</scope>
    <source>
        <strain evidence="4">yFS275 / FY16936</strain>
    </source>
</reference>
<dbReference type="Proteomes" id="UP000001744">
    <property type="component" value="Unassembled WGS sequence"/>
</dbReference>
<dbReference type="RefSeq" id="XP_002175814.2">
    <property type="nucleotide sequence ID" value="XM_002175778.2"/>
</dbReference>
<dbReference type="GO" id="GO:0005096">
    <property type="term" value="F:GTPase activator activity"/>
    <property type="evidence" value="ECO:0000318"/>
    <property type="project" value="GO_Central"/>
</dbReference>
<dbReference type="eggNOG" id="KOG2058">
    <property type="taxonomic scope" value="Eukaryota"/>
</dbReference>
<dbReference type="GO" id="GO:0031267">
    <property type="term" value="F:small GTPase binding"/>
    <property type="evidence" value="ECO:0000318"/>
    <property type="project" value="GO_Central"/>
</dbReference>
<dbReference type="SUPFAM" id="SSF47923">
    <property type="entry name" value="Ypt/Rab-GAP domain of gyp1p"/>
    <property type="match status" value="2"/>
</dbReference>
<name>B6K7L7_SCHJY</name>
<dbReference type="STRING" id="402676.B6K7L7"/>
<dbReference type="EMBL" id="KE651168">
    <property type="protein sequence ID" value="EEB09521.2"/>
    <property type="molecule type" value="Genomic_DNA"/>
</dbReference>
<dbReference type="OMA" id="FHYESRE"/>
<dbReference type="Pfam" id="PF00566">
    <property type="entry name" value="RabGAP-TBC"/>
    <property type="match status" value="1"/>
</dbReference>
<proteinExistence type="predicted"/>
<dbReference type="InterPro" id="IPR035969">
    <property type="entry name" value="Rab-GAP_TBC_sf"/>
</dbReference>
<dbReference type="JaponicusDB" id="SJAG_04733"/>
<feature type="region of interest" description="Disordered" evidence="1">
    <location>
        <begin position="1"/>
        <end position="37"/>
    </location>
</feature>
<evidence type="ECO:0000256" key="1">
    <source>
        <dbReference type="SAM" id="MobiDB-lite"/>
    </source>
</evidence>